<organism evidence="1 2">
    <name type="scientific">Rhipicephalus microplus</name>
    <name type="common">Cattle tick</name>
    <name type="synonym">Boophilus microplus</name>
    <dbReference type="NCBI Taxonomy" id="6941"/>
    <lineage>
        <taxon>Eukaryota</taxon>
        <taxon>Metazoa</taxon>
        <taxon>Ecdysozoa</taxon>
        <taxon>Arthropoda</taxon>
        <taxon>Chelicerata</taxon>
        <taxon>Arachnida</taxon>
        <taxon>Acari</taxon>
        <taxon>Parasitiformes</taxon>
        <taxon>Ixodida</taxon>
        <taxon>Ixodoidea</taxon>
        <taxon>Ixodidae</taxon>
        <taxon>Rhipicephalinae</taxon>
        <taxon>Rhipicephalus</taxon>
        <taxon>Boophilus</taxon>
    </lineage>
</organism>
<comment type="caution">
    <text evidence="1">The sequence shown here is derived from an EMBL/GenBank/DDBJ whole genome shotgun (WGS) entry which is preliminary data.</text>
</comment>
<keyword evidence="2" id="KW-1185">Reference proteome</keyword>
<protein>
    <submittedName>
        <fullName evidence="1">Uncharacterized protein</fullName>
    </submittedName>
</protein>
<dbReference type="EMBL" id="JABSTU010000004">
    <property type="protein sequence ID" value="KAH8034048.1"/>
    <property type="molecule type" value="Genomic_DNA"/>
</dbReference>
<reference evidence="1" key="2">
    <citation type="submission" date="2021-09" db="EMBL/GenBank/DDBJ databases">
        <authorList>
            <person name="Jia N."/>
            <person name="Wang J."/>
            <person name="Shi W."/>
            <person name="Du L."/>
            <person name="Sun Y."/>
            <person name="Zhan W."/>
            <person name="Jiang J."/>
            <person name="Wang Q."/>
            <person name="Zhang B."/>
            <person name="Ji P."/>
            <person name="Sakyi L.B."/>
            <person name="Cui X."/>
            <person name="Yuan T."/>
            <person name="Jiang B."/>
            <person name="Yang W."/>
            <person name="Lam T.T.-Y."/>
            <person name="Chang Q."/>
            <person name="Ding S."/>
            <person name="Wang X."/>
            <person name="Zhu J."/>
            <person name="Ruan X."/>
            <person name="Zhao L."/>
            <person name="Wei J."/>
            <person name="Que T."/>
            <person name="Du C."/>
            <person name="Cheng J."/>
            <person name="Dai P."/>
            <person name="Han X."/>
            <person name="Huang E."/>
            <person name="Gao Y."/>
            <person name="Liu J."/>
            <person name="Shao H."/>
            <person name="Ye R."/>
            <person name="Li L."/>
            <person name="Wei W."/>
            <person name="Wang X."/>
            <person name="Wang C."/>
            <person name="Huo Q."/>
            <person name="Li W."/>
            <person name="Guo W."/>
            <person name="Chen H."/>
            <person name="Chen S."/>
            <person name="Zhou L."/>
            <person name="Zhou L."/>
            <person name="Ni X."/>
            <person name="Tian J."/>
            <person name="Zhou Y."/>
            <person name="Sheng Y."/>
            <person name="Liu T."/>
            <person name="Pan Y."/>
            <person name="Xia L."/>
            <person name="Li J."/>
            <person name="Zhao F."/>
            <person name="Cao W."/>
        </authorList>
    </citation>
    <scope>NUCLEOTIDE SEQUENCE</scope>
    <source>
        <strain evidence="1">Rmic-2018</strain>
        <tissue evidence="1">Larvae</tissue>
    </source>
</reference>
<dbReference type="AlphaFoldDB" id="A0A9J6EJ44"/>
<proteinExistence type="predicted"/>
<dbReference type="VEuPathDB" id="VectorBase:LOC119160753"/>
<evidence type="ECO:0000313" key="1">
    <source>
        <dbReference type="EMBL" id="KAH8034048.1"/>
    </source>
</evidence>
<accession>A0A9J6EJ44</accession>
<gene>
    <name evidence="1" type="ORF">HPB51_019272</name>
</gene>
<evidence type="ECO:0000313" key="2">
    <source>
        <dbReference type="Proteomes" id="UP000821866"/>
    </source>
</evidence>
<reference evidence="1" key="1">
    <citation type="journal article" date="2020" name="Cell">
        <title>Large-Scale Comparative Analyses of Tick Genomes Elucidate Their Genetic Diversity and Vector Capacities.</title>
        <authorList>
            <consortium name="Tick Genome and Microbiome Consortium (TIGMIC)"/>
            <person name="Jia N."/>
            <person name="Wang J."/>
            <person name="Shi W."/>
            <person name="Du L."/>
            <person name="Sun Y."/>
            <person name="Zhan W."/>
            <person name="Jiang J.F."/>
            <person name="Wang Q."/>
            <person name="Zhang B."/>
            <person name="Ji P."/>
            <person name="Bell-Sakyi L."/>
            <person name="Cui X.M."/>
            <person name="Yuan T.T."/>
            <person name="Jiang B.G."/>
            <person name="Yang W.F."/>
            <person name="Lam T.T."/>
            <person name="Chang Q.C."/>
            <person name="Ding S.J."/>
            <person name="Wang X.J."/>
            <person name="Zhu J.G."/>
            <person name="Ruan X.D."/>
            <person name="Zhao L."/>
            <person name="Wei J.T."/>
            <person name="Ye R.Z."/>
            <person name="Que T.C."/>
            <person name="Du C.H."/>
            <person name="Zhou Y.H."/>
            <person name="Cheng J.X."/>
            <person name="Dai P.F."/>
            <person name="Guo W.B."/>
            <person name="Han X.H."/>
            <person name="Huang E.J."/>
            <person name="Li L.F."/>
            <person name="Wei W."/>
            <person name="Gao Y.C."/>
            <person name="Liu J.Z."/>
            <person name="Shao H.Z."/>
            <person name="Wang X."/>
            <person name="Wang C.C."/>
            <person name="Yang T.C."/>
            <person name="Huo Q.B."/>
            <person name="Li W."/>
            <person name="Chen H.Y."/>
            <person name="Chen S.E."/>
            <person name="Zhou L.G."/>
            <person name="Ni X.B."/>
            <person name="Tian J.H."/>
            <person name="Sheng Y."/>
            <person name="Liu T."/>
            <person name="Pan Y.S."/>
            <person name="Xia L.Y."/>
            <person name="Li J."/>
            <person name="Zhao F."/>
            <person name="Cao W.C."/>
        </authorList>
    </citation>
    <scope>NUCLEOTIDE SEQUENCE</scope>
    <source>
        <strain evidence="1">Rmic-2018</strain>
    </source>
</reference>
<name>A0A9J6EJ44_RHIMP</name>
<dbReference type="Proteomes" id="UP000821866">
    <property type="component" value="Chromosome 2"/>
</dbReference>
<sequence length="122" mass="13710">MNTWKPCSIYYGISPGGFVHGVKLNRKERDALRCGVDFMVGYLRPYPTCTSIGVVFFLPCCYLREGDESYLACTNDVRASIMRVEENYLQAKNRATLKKGKSPAAEDTPCPWDDIVANWNSG</sequence>